<dbReference type="EMBL" id="JBHTMX010000027">
    <property type="protein sequence ID" value="MFD1331467.1"/>
    <property type="molecule type" value="Genomic_DNA"/>
</dbReference>
<feature type="transmembrane region" description="Helical" evidence="6">
    <location>
        <begin position="379"/>
        <end position="401"/>
    </location>
</feature>
<name>A0ABW3Z5I0_9HYPH</name>
<feature type="transmembrane region" description="Helical" evidence="6">
    <location>
        <begin position="29"/>
        <end position="48"/>
    </location>
</feature>
<organism evidence="8 9">
    <name type="scientific">Methylopila musalis</name>
    <dbReference type="NCBI Taxonomy" id="1134781"/>
    <lineage>
        <taxon>Bacteria</taxon>
        <taxon>Pseudomonadati</taxon>
        <taxon>Pseudomonadota</taxon>
        <taxon>Alphaproteobacteria</taxon>
        <taxon>Hyphomicrobiales</taxon>
        <taxon>Methylopilaceae</taxon>
        <taxon>Methylopila</taxon>
    </lineage>
</organism>
<keyword evidence="3 6" id="KW-0812">Transmembrane</keyword>
<keyword evidence="4 6" id="KW-1133">Transmembrane helix</keyword>
<feature type="transmembrane region" description="Helical" evidence="6">
    <location>
        <begin position="140"/>
        <end position="160"/>
    </location>
</feature>
<dbReference type="PIRSF" id="PIRSF006060">
    <property type="entry name" value="AA_transporter"/>
    <property type="match status" value="1"/>
</dbReference>
<feature type="transmembrane region" description="Helical" evidence="6">
    <location>
        <begin position="106"/>
        <end position="128"/>
    </location>
</feature>
<dbReference type="Pfam" id="PF00324">
    <property type="entry name" value="AA_permease"/>
    <property type="match status" value="1"/>
</dbReference>
<accession>A0ABW3Z5I0</accession>
<dbReference type="Proteomes" id="UP001597171">
    <property type="component" value="Unassembled WGS sequence"/>
</dbReference>
<feature type="transmembrane region" description="Helical" evidence="6">
    <location>
        <begin position="7"/>
        <end position="23"/>
    </location>
</feature>
<evidence type="ECO:0000313" key="8">
    <source>
        <dbReference type="EMBL" id="MFD1331467.1"/>
    </source>
</evidence>
<evidence type="ECO:0000256" key="6">
    <source>
        <dbReference type="SAM" id="Phobius"/>
    </source>
</evidence>
<feature type="transmembrane region" description="Helical" evidence="6">
    <location>
        <begin position="257"/>
        <end position="283"/>
    </location>
</feature>
<feature type="transmembrane region" description="Helical" evidence="6">
    <location>
        <begin position="219"/>
        <end position="237"/>
    </location>
</feature>
<evidence type="ECO:0000313" key="9">
    <source>
        <dbReference type="Proteomes" id="UP001597171"/>
    </source>
</evidence>
<proteinExistence type="predicted"/>
<sequence length="463" mass="48271">MAQSVSVIAPSTVPAAVFGLIFATAGNGAWMSFLLGMLGLYLVSLNVNQFATRSASPGSLYSYIVQGLGPSAGVLGGWALAFAYTLTGMSTLCGLAIVSNILLGKAFGIQVPTIGLFFVGAGLSCWIACRNIQLSAKTMLVFEAVAIASIIVLGVIIWNAHGFEVDADQLTLKDAAPSGILVGVMLAVFGFSGFESSASLGDEAKDPLRSIPRSITQSVLFSGVFFIFMAYVVVVGFKGSSESLATSEAPLDYLATSLGWSGLGTVITIGVLLSFFACTLAAINSTARIIFSMAQHGLFYESLGSAHETNRTPHVAVIVSALITFAAPTAVYLGGMGPFEAQGAFGTACSFGFILVYLLITIAAPIYLRSIGRLTVRAVLYAVGGVAFMILPLLGTFGLPGSELFPPISASDSVLAGVFFAYMAVGAIWLLVERARRPQMMSDVRDAIDDVQLQFAATGERAA</sequence>
<dbReference type="InterPro" id="IPR004841">
    <property type="entry name" value="AA-permease/SLC12A_dom"/>
</dbReference>
<evidence type="ECO:0000256" key="5">
    <source>
        <dbReference type="ARBA" id="ARBA00023136"/>
    </source>
</evidence>
<evidence type="ECO:0000259" key="7">
    <source>
        <dbReference type="Pfam" id="PF00324"/>
    </source>
</evidence>
<feature type="transmembrane region" description="Helical" evidence="6">
    <location>
        <begin position="180"/>
        <end position="198"/>
    </location>
</feature>
<dbReference type="RefSeq" id="WP_378774675.1">
    <property type="nucleotide sequence ID" value="NZ_JBHTMX010000027.1"/>
</dbReference>
<gene>
    <name evidence="8" type="ORF">ACFQ4O_05585</name>
</gene>
<evidence type="ECO:0000256" key="3">
    <source>
        <dbReference type="ARBA" id="ARBA00022692"/>
    </source>
</evidence>
<dbReference type="PANTHER" id="PTHR43243">
    <property type="entry name" value="INNER MEMBRANE TRANSPORTER YGJI-RELATED"/>
    <property type="match status" value="1"/>
</dbReference>
<comment type="caution">
    <text evidence="8">The sequence shown here is derived from an EMBL/GenBank/DDBJ whole genome shotgun (WGS) entry which is preliminary data.</text>
</comment>
<dbReference type="PANTHER" id="PTHR43243:SF4">
    <property type="entry name" value="CATIONIC AMINO ACID TRANSPORTER 4"/>
    <property type="match status" value="1"/>
</dbReference>
<protein>
    <submittedName>
        <fullName evidence="8">APC family permease</fullName>
    </submittedName>
</protein>
<feature type="transmembrane region" description="Helical" evidence="6">
    <location>
        <begin position="345"/>
        <end position="367"/>
    </location>
</feature>
<evidence type="ECO:0000256" key="2">
    <source>
        <dbReference type="ARBA" id="ARBA00022448"/>
    </source>
</evidence>
<reference evidence="9" key="1">
    <citation type="journal article" date="2019" name="Int. J. Syst. Evol. Microbiol.">
        <title>The Global Catalogue of Microorganisms (GCM) 10K type strain sequencing project: providing services to taxonomists for standard genome sequencing and annotation.</title>
        <authorList>
            <consortium name="The Broad Institute Genomics Platform"/>
            <consortium name="The Broad Institute Genome Sequencing Center for Infectious Disease"/>
            <person name="Wu L."/>
            <person name="Ma J."/>
        </authorList>
    </citation>
    <scope>NUCLEOTIDE SEQUENCE [LARGE SCALE GENOMIC DNA]</scope>
    <source>
        <strain evidence="9">CCUG 61696</strain>
    </source>
</reference>
<keyword evidence="5 6" id="KW-0472">Membrane</keyword>
<dbReference type="Gene3D" id="1.20.1740.10">
    <property type="entry name" value="Amino acid/polyamine transporter I"/>
    <property type="match status" value="1"/>
</dbReference>
<feature type="transmembrane region" description="Helical" evidence="6">
    <location>
        <begin position="315"/>
        <end position="333"/>
    </location>
</feature>
<feature type="transmembrane region" description="Helical" evidence="6">
    <location>
        <begin position="60"/>
        <end position="86"/>
    </location>
</feature>
<feature type="transmembrane region" description="Helical" evidence="6">
    <location>
        <begin position="413"/>
        <end position="432"/>
    </location>
</feature>
<keyword evidence="9" id="KW-1185">Reference proteome</keyword>
<keyword evidence="2" id="KW-0813">Transport</keyword>
<comment type="subcellular location">
    <subcellularLocation>
        <location evidence="1">Membrane</location>
        <topology evidence="1">Multi-pass membrane protein</topology>
    </subcellularLocation>
</comment>
<evidence type="ECO:0000256" key="4">
    <source>
        <dbReference type="ARBA" id="ARBA00022989"/>
    </source>
</evidence>
<evidence type="ECO:0000256" key="1">
    <source>
        <dbReference type="ARBA" id="ARBA00004141"/>
    </source>
</evidence>
<feature type="domain" description="Amino acid permease/ SLC12A" evidence="7">
    <location>
        <begin position="22"/>
        <end position="430"/>
    </location>
</feature>